<proteinExistence type="predicted"/>
<dbReference type="InterPro" id="IPR005311">
    <property type="entry name" value="PBP_dimer"/>
</dbReference>
<dbReference type="Gene3D" id="3.90.1310.10">
    <property type="entry name" value="Penicillin-binding protein 2a (Domain 2)"/>
    <property type="match status" value="1"/>
</dbReference>
<feature type="non-terminal residue" evidence="2">
    <location>
        <position position="1"/>
    </location>
</feature>
<dbReference type="PANTHER" id="PTHR30627:SF25">
    <property type="entry name" value="PENICILLIN-BINDING PROTEIN 3"/>
    <property type="match status" value="1"/>
</dbReference>
<feature type="domain" description="Penicillin-binding protein dimerisation" evidence="1">
    <location>
        <begin position="1"/>
        <end position="35"/>
    </location>
</feature>
<organism evidence="2">
    <name type="scientific">human gut metagenome</name>
    <dbReference type="NCBI Taxonomy" id="408170"/>
    <lineage>
        <taxon>unclassified sequences</taxon>
        <taxon>metagenomes</taxon>
        <taxon>organismal metagenomes</taxon>
    </lineage>
</organism>
<dbReference type="GO" id="GO:0005886">
    <property type="term" value="C:plasma membrane"/>
    <property type="evidence" value="ECO:0007669"/>
    <property type="project" value="TreeGrafter"/>
</dbReference>
<dbReference type="SUPFAM" id="SSF56519">
    <property type="entry name" value="Penicillin binding protein dimerisation domain"/>
    <property type="match status" value="1"/>
</dbReference>
<dbReference type="GO" id="GO:0071555">
    <property type="term" value="P:cell wall organization"/>
    <property type="evidence" value="ECO:0007669"/>
    <property type="project" value="TreeGrafter"/>
</dbReference>
<feature type="non-terminal residue" evidence="2">
    <location>
        <position position="77"/>
    </location>
</feature>
<protein>
    <submittedName>
        <fullName evidence="2">Penicillin-binding protein 3</fullName>
    </submittedName>
</protein>
<reference evidence="2" key="1">
    <citation type="submission" date="2013-12" db="EMBL/GenBank/DDBJ databases">
        <title>A Varibaculum cambriense genome reconstructed from a premature infant gut community with otherwise low bacterial novelty that shifts toward anaerobic metabolism during the third week of life.</title>
        <authorList>
            <person name="Brown C.T."/>
            <person name="Sharon I."/>
            <person name="Thomas B.C."/>
            <person name="Castelle C.J."/>
            <person name="Morowitz M.J."/>
            <person name="Banfield J.F."/>
        </authorList>
    </citation>
    <scope>NUCLEOTIDE SEQUENCE</scope>
</reference>
<dbReference type="Pfam" id="PF03717">
    <property type="entry name" value="PBP_dimer"/>
    <property type="match status" value="1"/>
</dbReference>
<evidence type="ECO:0000313" key="2">
    <source>
        <dbReference type="EMBL" id="ETJ35040.1"/>
    </source>
</evidence>
<dbReference type="InterPro" id="IPR036138">
    <property type="entry name" value="PBP_dimer_sf"/>
</dbReference>
<gene>
    <name evidence="2" type="ORF">Q604_UNBC10553G0001</name>
</gene>
<sequence length="77" mass="8462">NSLIGKSGLEKMYEDFLRGIDGAEIYIQNSEGEKKSVVLSKDARNGEDLKLTIDINVQKKVNEELGSDKGCAVSFPK</sequence>
<dbReference type="GO" id="GO:0008658">
    <property type="term" value="F:penicillin binding"/>
    <property type="evidence" value="ECO:0007669"/>
    <property type="project" value="InterPro"/>
</dbReference>
<evidence type="ECO:0000259" key="1">
    <source>
        <dbReference type="Pfam" id="PF03717"/>
    </source>
</evidence>
<dbReference type="PANTHER" id="PTHR30627">
    <property type="entry name" value="PEPTIDOGLYCAN D,D-TRANSPEPTIDASE"/>
    <property type="match status" value="1"/>
</dbReference>
<dbReference type="GO" id="GO:0071972">
    <property type="term" value="F:peptidoglycan L,D-transpeptidase activity"/>
    <property type="evidence" value="ECO:0007669"/>
    <property type="project" value="TreeGrafter"/>
</dbReference>
<dbReference type="AlphaFoldDB" id="W1Y032"/>
<name>W1Y032_9ZZZZ</name>
<dbReference type="InterPro" id="IPR050515">
    <property type="entry name" value="Beta-lactam/transpept"/>
</dbReference>
<comment type="caution">
    <text evidence="2">The sequence shown here is derived from an EMBL/GenBank/DDBJ whole genome shotgun (WGS) entry which is preliminary data.</text>
</comment>
<accession>W1Y032</accession>
<dbReference type="EMBL" id="AZMM01010553">
    <property type="protein sequence ID" value="ETJ35040.1"/>
    <property type="molecule type" value="Genomic_DNA"/>
</dbReference>